<evidence type="ECO:0000313" key="2">
    <source>
        <dbReference type="Proteomes" id="UP001164746"/>
    </source>
</evidence>
<dbReference type="InterPro" id="IPR029063">
    <property type="entry name" value="SAM-dependent_MTases_sf"/>
</dbReference>
<proteinExistence type="predicted"/>
<name>A0ABY7DMD7_MYAAR</name>
<sequence>MLMNATGKDKIYGRTFIGSFGDGPGRYKQLLIESGKVKGYDAYDGAPYCDVTSEGRVQFLDLTLPQYGLPVYDWALSLEVAEHIPEQFERVFISNIVRHAREGVVLSWARPGQGGHSHVNNKPFEYVKSLMNEHEFFHDEQASQKLKTAASYDWFKHNTNVYRRNVSFIDEIHGFDA</sequence>
<accession>A0ABY7DMD7</accession>
<gene>
    <name evidence="1" type="ORF">MAR_022421</name>
</gene>
<evidence type="ECO:0000313" key="1">
    <source>
        <dbReference type="EMBL" id="WAQ98048.1"/>
    </source>
</evidence>
<keyword evidence="2" id="KW-1185">Reference proteome</keyword>
<protein>
    <recommendedName>
        <fullName evidence="3">Methyltransferase type 11 domain-containing protein</fullName>
    </recommendedName>
</protein>
<dbReference type="EMBL" id="CP111014">
    <property type="protein sequence ID" value="WAQ98048.1"/>
    <property type="molecule type" value="Genomic_DNA"/>
</dbReference>
<dbReference type="Proteomes" id="UP001164746">
    <property type="component" value="Chromosome 3"/>
</dbReference>
<reference evidence="1" key="1">
    <citation type="submission" date="2022-11" db="EMBL/GenBank/DDBJ databases">
        <title>Centuries of genome instability and evolution in soft-shell clam transmissible cancer (bioRxiv).</title>
        <authorList>
            <person name="Hart S.F.M."/>
            <person name="Yonemitsu M.A."/>
            <person name="Giersch R.M."/>
            <person name="Beal B.F."/>
            <person name="Arriagada G."/>
            <person name="Davis B.W."/>
            <person name="Ostrander E.A."/>
            <person name="Goff S.P."/>
            <person name="Metzger M.J."/>
        </authorList>
    </citation>
    <scope>NUCLEOTIDE SEQUENCE</scope>
    <source>
        <strain evidence="1">MELC-2E11</strain>
        <tissue evidence="1">Siphon/mantle</tissue>
    </source>
</reference>
<dbReference type="Gene3D" id="3.40.50.150">
    <property type="entry name" value="Vaccinia Virus protein VP39"/>
    <property type="match status" value="1"/>
</dbReference>
<evidence type="ECO:0008006" key="3">
    <source>
        <dbReference type="Google" id="ProtNLM"/>
    </source>
</evidence>
<organism evidence="1 2">
    <name type="scientific">Mya arenaria</name>
    <name type="common">Soft-shell clam</name>
    <dbReference type="NCBI Taxonomy" id="6604"/>
    <lineage>
        <taxon>Eukaryota</taxon>
        <taxon>Metazoa</taxon>
        <taxon>Spiralia</taxon>
        <taxon>Lophotrochozoa</taxon>
        <taxon>Mollusca</taxon>
        <taxon>Bivalvia</taxon>
        <taxon>Autobranchia</taxon>
        <taxon>Heteroconchia</taxon>
        <taxon>Euheterodonta</taxon>
        <taxon>Imparidentia</taxon>
        <taxon>Neoheterodontei</taxon>
        <taxon>Myida</taxon>
        <taxon>Myoidea</taxon>
        <taxon>Myidae</taxon>
        <taxon>Mya</taxon>
    </lineage>
</organism>